<organism evidence="8 9">
    <name type="scientific">Hevea brasiliensis</name>
    <name type="common">Para rubber tree</name>
    <name type="synonym">Siphonia brasiliensis</name>
    <dbReference type="NCBI Taxonomy" id="3981"/>
    <lineage>
        <taxon>Eukaryota</taxon>
        <taxon>Viridiplantae</taxon>
        <taxon>Streptophyta</taxon>
        <taxon>Embryophyta</taxon>
        <taxon>Tracheophyta</taxon>
        <taxon>Spermatophyta</taxon>
        <taxon>Magnoliopsida</taxon>
        <taxon>eudicotyledons</taxon>
        <taxon>Gunneridae</taxon>
        <taxon>Pentapetalae</taxon>
        <taxon>rosids</taxon>
        <taxon>fabids</taxon>
        <taxon>Malpighiales</taxon>
        <taxon>Euphorbiaceae</taxon>
        <taxon>Crotonoideae</taxon>
        <taxon>Micrandreae</taxon>
        <taxon>Hevea</taxon>
    </lineage>
</organism>
<reference evidence="8 9" key="1">
    <citation type="journal article" date="2020" name="Mol. Plant">
        <title>The Chromosome-Based Rubber Tree Genome Provides New Insights into Spurge Genome Evolution and Rubber Biosynthesis.</title>
        <authorList>
            <person name="Liu J."/>
            <person name="Shi C."/>
            <person name="Shi C.C."/>
            <person name="Li W."/>
            <person name="Zhang Q.J."/>
            <person name="Zhang Y."/>
            <person name="Li K."/>
            <person name="Lu H.F."/>
            <person name="Shi C."/>
            <person name="Zhu S.T."/>
            <person name="Xiao Z.Y."/>
            <person name="Nan H."/>
            <person name="Yue Y."/>
            <person name="Zhu X.G."/>
            <person name="Wu Y."/>
            <person name="Hong X.N."/>
            <person name="Fan G.Y."/>
            <person name="Tong Y."/>
            <person name="Zhang D."/>
            <person name="Mao C.L."/>
            <person name="Liu Y.L."/>
            <person name="Hao S.J."/>
            <person name="Liu W.Q."/>
            <person name="Lv M.Q."/>
            <person name="Zhang H.B."/>
            <person name="Liu Y."/>
            <person name="Hu-Tang G.R."/>
            <person name="Wang J.P."/>
            <person name="Wang J.H."/>
            <person name="Sun Y.H."/>
            <person name="Ni S.B."/>
            <person name="Chen W.B."/>
            <person name="Zhang X.C."/>
            <person name="Jiao Y.N."/>
            <person name="Eichler E.E."/>
            <person name="Li G.H."/>
            <person name="Liu X."/>
            <person name="Gao L.Z."/>
        </authorList>
    </citation>
    <scope>NUCLEOTIDE SEQUENCE [LARGE SCALE GENOMIC DNA]</scope>
    <source>
        <strain evidence="9">cv. GT1</strain>
        <tissue evidence="8">Leaf</tissue>
    </source>
</reference>
<protein>
    <recommendedName>
        <fullName evidence="6">Nuclear transcription factor Y subunit</fullName>
    </recommendedName>
</protein>
<dbReference type="PROSITE" id="PS51152">
    <property type="entry name" value="NFYA_HAP2_2"/>
    <property type="match status" value="1"/>
</dbReference>
<keyword evidence="4 6" id="KW-0804">Transcription</keyword>
<dbReference type="AlphaFoldDB" id="A0A6A6KMB4"/>
<comment type="subunit">
    <text evidence="6">Heterotrimer.</text>
</comment>
<comment type="similarity">
    <text evidence="6">Belongs to the NFYA/HAP2 subunit family.</text>
</comment>
<dbReference type="Pfam" id="PF02045">
    <property type="entry name" value="CBFB_NFYA"/>
    <property type="match status" value="1"/>
</dbReference>
<keyword evidence="5 6" id="KW-0539">Nucleus</keyword>
<proteinExistence type="inferred from homology"/>
<keyword evidence="3 6" id="KW-0238">DNA-binding</keyword>
<comment type="function">
    <text evidence="6">Component of the sequence-specific heterotrimeric transcription factor (NF-Y) which specifically recognizes a 5'-CCAAT-3' box motif found in the promoters of its target genes.</text>
</comment>
<feature type="compositionally biased region" description="Polar residues" evidence="7">
    <location>
        <begin position="264"/>
        <end position="285"/>
    </location>
</feature>
<dbReference type="GO" id="GO:0005634">
    <property type="term" value="C:nucleus"/>
    <property type="evidence" value="ECO:0007669"/>
    <property type="project" value="UniProtKB-SubCell"/>
</dbReference>
<dbReference type="Proteomes" id="UP000467840">
    <property type="component" value="Chromosome 8"/>
</dbReference>
<evidence type="ECO:0000256" key="6">
    <source>
        <dbReference type="RuleBase" id="RU367155"/>
    </source>
</evidence>
<keyword evidence="2 6" id="KW-0805">Transcription regulation</keyword>
<evidence type="ECO:0000256" key="3">
    <source>
        <dbReference type="ARBA" id="ARBA00023125"/>
    </source>
</evidence>
<evidence type="ECO:0000256" key="5">
    <source>
        <dbReference type="ARBA" id="ARBA00023242"/>
    </source>
</evidence>
<comment type="subcellular location">
    <subcellularLocation>
        <location evidence="1 6">Nucleus</location>
    </subcellularLocation>
</comment>
<name>A0A6A6KMB4_HEVBR</name>
<dbReference type="Gene3D" id="6.10.250.2430">
    <property type="match status" value="1"/>
</dbReference>
<evidence type="ECO:0000256" key="2">
    <source>
        <dbReference type="ARBA" id="ARBA00023015"/>
    </source>
</evidence>
<evidence type="ECO:0000256" key="7">
    <source>
        <dbReference type="SAM" id="MobiDB-lite"/>
    </source>
</evidence>
<dbReference type="PANTHER" id="PTHR12632">
    <property type="entry name" value="TRANSCRIPTION FACTOR NF-Y ALPHA-RELATED"/>
    <property type="match status" value="1"/>
</dbReference>
<evidence type="ECO:0000313" key="8">
    <source>
        <dbReference type="EMBL" id="KAF2289604.1"/>
    </source>
</evidence>
<dbReference type="InterPro" id="IPR001289">
    <property type="entry name" value="NFYA"/>
</dbReference>
<gene>
    <name evidence="8" type="ORF">GH714_037417</name>
</gene>
<keyword evidence="9" id="KW-1185">Reference proteome</keyword>
<evidence type="ECO:0000313" key="9">
    <source>
        <dbReference type="Proteomes" id="UP000467840"/>
    </source>
</evidence>
<evidence type="ECO:0000256" key="4">
    <source>
        <dbReference type="ARBA" id="ARBA00023163"/>
    </source>
</evidence>
<dbReference type="EMBL" id="JAAGAX010000016">
    <property type="protein sequence ID" value="KAF2289604.1"/>
    <property type="molecule type" value="Genomic_DNA"/>
</dbReference>
<feature type="region of interest" description="Disordered" evidence="7">
    <location>
        <begin position="259"/>
        <end position="293"/>
    </location>
</feature>
<evidence type="ECO:0000256" key="1">
    <source>
        <dbReference type="ARBA" id="ARBA00004123"/>
    </source>
</evidence>
<comment type="caution">
    <text evidence="8">The sequence shown here is derived from an EMBL/GenBank/DDBJ whole genome shotgun (WGS) entry which is preliminary data.</text>
</comment>
<dbReference type="GO" id="GO:0003677">
    <property type="term" value="F:DNA binding"/>
    <property type="evidence" value="ECO:0007669"/>
    <property type="project" value="UniProtKB-KW"/>
</dbReference>
<sequence length="347" mass="38187">MAVKTLYFKEHEGIVHNPIGQLSSVPSVPWWTTYGSQSVYGESCGLVKASSIEQSSTGGDQLTAMKQASRCTEKGLDKGNTTQFTIFPGDCKTSDEGQKSPQTAISLQTTLPEYRSHIDLGFGQPMICAKYPHMDHCYGVFSTYGPQISGRIMLPMNITTDDGPIFVNPKQYHGIIRRRKTRAKAVLLENKSTRKRKILVFLKMEVPLPEVLFFSTALHAPFTPSSCNATTKGNWWPFLEHKDFQNGIHEIEAKKATGGKIFQPTGSQSSEVLQSDSGTLNSSKEANGGGSNLSGSEVTRILQVQRTVLIGEFFLLPPIGTTKVEVKKLCNLRKEIMDHLVIACAVL</sequence>
<dbReference type="GO" id="GO:0003700">
    <property type="term" value="F:DNA-binding transcription factor activity"/>
    <property type="evidence" value="ECO:0007669"/>
    <property type="project" value="UniProtKB-UniRule"/>
</dbReference>
<accession>A0A6A6KMB4</accession>